<comment type="caution">
    <text evidence="3">The sequence shown here is derived from an EMBL/GenBank/DDBJ whole genome shotgun (WGS) entry which is preliminary data.</text>
</comment>
<accession>A0AAN9Y3N4</accession>
<evidence type="ECO:0000256" key="1">
    <source>
        <dbReference type="ARBA" id="ARBA00008486"/>
    </source>
</evidence>
<proteinExistence type="inferred from homology"/>
<dbReference type="SMART" id="SM00671">
    <property type="entry name" value="SEL1"/>
    <property type="match status" value="3"/>
</dbReference>
<dbReference type="InterPro" id="IPR040239">
    <property type="entry name" value="HcpB-like"/>
</dbReference>
<gene>
    <name evidence="3" type="ORF">V9T40_004841</name>
</gene>
<evidence type="ECO:0000256" key="2">
    <source>
        <dbReference type="ARBA" id="ARBA00022737"/>
    </source>
</evidence>
<dbReference type="AlphaFoldDB" id="A0AAN9Y3N4"/>
<evidence type="ECO:0000313" key="4">
    <source>
        <dbReference type="Proteomes" id="UP001367676"/>
    </source>
</evidence>
<dbReference type="Pfam" id="PF08238">
    <property type="entry name" value="Sel1"/>
    <property type="match status" value="3"/>
</dbReference>
<keyword evidence="2" id="KW-0677">Repeat</keyword>
<dbReference type="PANTHER" id="PTHR13891:SF1">
    <property type="entry name" value="CYTOCHROME C OXIDASE ASSEMBLY FACTOR 7"/>
    <property type="match status" value="1"/>
</dbReference>
<name>A0AAN9Y3N4_9HEMI</name>
<keyword evidence="4" id="KW-1185">Reference proteome</keyword>
<dbReference type="Gene3D" id="1.25.40.10">
    <property type="entry name" value="Tetratricopeptide repeat domain"/>
    <property type="match status" value="1"/>
</dbReference>
<evidence type="ECO:0000313" key="3">
    <source>
        <dbReference type="EMBL" id="KAK7583878.1"/>
    </source>
</evidence>
<evidence type="ECO:0008006" key="5">
    <source>
        <dbReference type="Google" id="ProtNLM"/>
    </source>
</evidence>
<comment type="similarity">
    <text evidence="1">Belongs to the hcp beta-lactamase family.</text>
</comment>
<sequence length="231" mass="26314">MAFDFKNEAEVKDYLNNIGIEYRFGCYSEKNPEVCHLLGMYFDVIKNDIEQAKKVYKVNCDSYKWSFSCYKYGYLLDKENKPENVDNVIHYLNQGCEAGLAKSCYFASVRMGAKAEKNQDLPDRESVFQKSLELMNKACTEGVGRACFNLSSIHYLGLPAISLKKDLTKVLEYSIKGCDNMHVQACVNTSLMYSKGEGTPKNEKLAKVYEEKARELHKQMTAAGVKFEESL</sequence>
<dbReference type="EMBL" id="JBBCAQ010000032">
    <property type="protein sequence ID" value="KAK7583878.1"/>
    <property type="molecule type" value="Genomic_DNA"/>
</dbReference>
<dbReference type="InterPro" id="IPR011990">
    <property type="entry name" value="TPR-like_helical_dom_sf"/>
</dbReference>
<dbReference type="Proteomes" id="UP001367676">
    <property type="component" value="Unassembled WGS sequence"/>
</dbReference>
<dbReference type="GO" id="GO:0005758">
    <property type="term" value="C:mitochondrial intermembrane space"/>
    <property type="evidence" value="ECO:0007669"/>
    <property type="project" value="TreeGrafter"/>
</dbReference>
<dbReference type="PANTHER" id="PTHR13891">
    <property type="entry name" value="CYTOCHROME C OXIDASE ASSEMBLY FACTOR 7"/>
    <property type="match status" value="1"/>
</dbReference>
<reference evidence="3 4" key="1">
    <citation type="submission" date="2024-03" db="EMBL/GenBank/DDBJ databases">
        <title>Adaptation during the transition from Ophiocordyceps entomopathogen to insect associate is accompanied by gene loss and intensified selection.</title>
        <authorList>
            <person name="Ward C.M."/>
            <person name="Onetto C.A."/>
            <person name="Borneman A.R."/>
        </authorList>
    </citation>
    <scope>NUCLEOTIDE SEQUENCE [LARGE SCALE GENOMIC DNA]</scope>
    <source>
        <strain evidence="3">AWRI1</strain>
        <tissue evidence="3">Single Adult Female</tissue>
    </source>
</reference>
<dbReference type="InterPro" id="IPR006597">
    <property type="entry name" value="Sel1-like"/>
</dbReference>
<protein>
    <recommendedName>
        <fullName evidence="5">Cytochrome c oxidase assembly factor 7 homolog</fullName>
    </recommendedName>
</protein>
<dbReference type="SUPFAM" id="SSF81901">
    <property type="entry name" value="HCP-like"/>
    <property type="match status" value="1"/>
</dbReference>
<organism evidence="3 4">
    <name type="scientific">Parthenolecanium corni</name>
    <dbReference type="NCBI Taxonomy" id="536013"/>
    <lineage>
        <taxon>Eukaryota</taxon>
        <taxon>Metazoa</taxon>
        <taxon>Ecdysozoa</taxon>
        <taxon>Arthropoda</taxon>
        <taxon>Hexapoda</taxon>
        <taxon>Insecta</taxon>
        <taxon>Pterygota</taxon>
        <taxon>Neoptera</taxon>
        <taxon>Paraneoptera</taxon>
        <taxon>Hemiptera</taxon>
        <taxon>Sternorrhyncha</taxon>
        <taxon>Coccoidea</taxon>
        <taxon>Coccidae</taxon>
        <taxon>Parthenolecanium</taxon>
    </lineage>
</organism>